<dbReference type="PANTHER" id="PTHR44688:SF16">
    <property type="entry name" value="DNA-BINDING TRANSCRIPTIONAL ACTIVATOR DEVR_DOSR"/>
    <property type="match status" value="1"/>
</dbReference>
<dbReference type="InterPro" id="IPR000792">
    <property type="entry name" value="Tscrpt_reg_LuxR_C"/>
</dbReference>
<dbReference type="RefSeq" id="WP_218595665.1">
    <property type="nucleotide sequence ID" value="NZ_JADQDF010000001.1"/>
</dbReference>
<feature type="region of interest" description="Disordered" evidence="4">
    <location>
        <begin position="756"/>
        <end position="778"/>
    </location>
</feature>
<keyword evidence="2" id="KW-0238">DNA-binding</keyword>
<dbReference type="EMBL" id="JADQDF010000001">
    <property type="protein sequence ID" value="MBW0128128.1"/>
    <property type="molecule type" value="Genomic_DNA"/>
</dbReference>
<dbReference type="PROSITE" id="PS00622">
    <property type="entry name" value="HTH_LUXR_1"/>
    <property type="match status" value="1"/>
</dbReference>
<feature type="domain" description="HTH luxR-type" evidence="5">
    <location>
        <begin position="772"/>
        <end position="837"/>
    </location>
</feature>
<accession>A0ABS6U805</accession>
<evidence type="ECO:0000256" key="4">
    <source>
        <dbReference type="SAM" id="MobiDB-lite"/>
    </source>
</evidence>
<reference evidence="6 7" key="1">
    <citation type="submission" date="2020-11" db="EMBL/GenBank/DDBJ databases">
        <title>Pseudonocardia abyssalis sp. nov. and Pseudonocardia oceani sp. nov., description and phylogenomic analysis of two novel actinomycetes isolated from the deep Southern Ocean.</title>
        <authorList>
            <person name="Parra J."/>
        </authorList>
    </citation>
    <scope>NUCLEOTIDE SEQUENCE [LARGE SCALE GENOMIC DNA]</scope>
    <source>
        <strain evidence="7">KRD185</strain>
    </source>
</reference>
<dbReference type="Proteomes" id="UP000694300">
    <property type="component" value="Unassembled WGS sequence"/>
</dbReference>
<dbReference type="SMART" id="SM00421">
    <property type="entry name" value="HTH_LUXR"/>
    <property type="match status" value="1"/>
</dbReference>
<evidence type="ECO:0000256" key="3">
    <source>
        <dbReference type="ARBA" id="ARBA00023163"/>
    </source>
</evidence>
<gene>
    <name evidence="6" type="ORF">I4I82_10565</name>
</gene>
<name>A0ABS6U805_9PSEU</name>
<organism evidence="6 7">
    <name type="scientific">Pseudonocardia oceani</name>
    <dbReference type="NCBI Taxonomy" id="2792013"/>
    <lineage>
        <taxon>Bacteria</taxon>
        <taxon>Bacillati</taxon>
        <taxon>Actinomycetota</taxon>
        <taxon>Actinomycetes</taxon>
        <taxon>Pseudonocardiales</taxon>
        <taxon>Pseudonocardiaceae</taxon>
        <taxon>Pseudonocardia</taxon>
    </lineage>
</organism>
<comment type="caution">
    <text evidence="6">The sequence shown here is derived from an EMBL/GenBank/DDBJ whole genome shotgun (WGS) entry which is preliminary data.</text>
</comment>
<evidence type="ECO:0000313" key="7">
    <source>
        <dbReference type="Proteomes" id="UP000694300"/>
    </source>
</evidence>
<dbReference type="PROSITE" id="PS50043">
    <property type="entry name" value="HTH_LUXR_2"/>
    <property type="match status" value="1"/>
</dbReference>
<sequence length="854" mass="89063">MTSGDADPPGGATLARWVSDHPRDPLVAGVLGPGGTGKSMLLDVLAGHYAAAGVTVHRSGPRDPAVSHDVDGVVLVDDAHLLDRDRIDALHALVRSPGARVVMAHRPWPRPDGLTRLCADVGARRVVAVVGHLGRRAVADRVAQRLGAPAPERMVELVHTQSGGLPALVDLVAQGLIESGLVDARQPARFRAPERITVSVALAERLRHRVDALPAPVQELLTAMAHGATLDSDVLAQLLDQPVPEFGPTVEAARATGLLTDTGTLIPLIGALFLRLTPALRTHDLHRRLATLELARGGSVLAAGRRLLGTGAGGGRIAEVLVAAAEEAAAESSSLCAELLEAAVDAGRPQRELAGRRSHALALEGDLTQALRHADATLADPHAPDRHPATLAAAAALAHRGLPGRSVELLRTLPASSAVLAVPGLLSLGRIDEARATLDAAEGTDGPGTLLEGSATMIGRGMVGTVIGSTAALSRLAQATAMLEPVAGTSLLPDTPAALTAVVATLSGQPTIAESTLRRAIEGRHGGRVAVLRHRLLLGWVLMCRGTLDPPTALVGRVLRQETPPDSRDALLAAALDIALARRRDDGAAMGAAWDRARDALLRQPVDLTLVPVLGELSVAAEQIGEAHWLAGQAEDLDDLLDRLGRPALWTAPTLWWRLQAAVVAGRHDEVAGHATALGRLAASSPYTEVLAAAAACWSSVLDGSPEVCDVIAVGRRMETTGLVWEAAQLAGRAAAASADRRAAQSLHAFARSLGSPADPAPVTPAADVPAPQAPDPTFTERELEIGRLILDGLTYKQIGTRLFIAAKTVEHYVARMRQRLGVATRNELFALLQTALEEPAARPEGVHPEGVNP</sequence>
<keyword evidence="3" id="KW-0804">Transcription</keyword>
<evidence type="ECO:0000256" key="1">
    <source>
        <dbReference type="ARBA" id="ARBA00023015"/>
    </source>
</evidence>
<evidence type="ECO:0000256" key="2">
    <source>
        <dbReference type="ARBA" id="ARBA00023125"/>
    </source>
</evidence>
<protein>
    <submittedName>
        <fullName evidence="6">Helix-turn-helix transcriptional regulator</fullName>
    </submittedName>
</protein>
<proteinExistence type="predicted"/>
<dbReference type="Pfam" id="PF00196">
    <property type="entry name" value="GerE"/>
    <property type="match status" value="1"/>
</dbReference>
<dbReference type="CDD" id="cd06170">
    <property type="entry name" value="LuxR_C_like"/>
    <property type="match status" value="1"/>
</dbReference>
<evidence type="ECO:0000313" key="6">
    <source>
        <dbReference type="EMBL" id="MBW0128128.1"/>
    </source>
</evidence>
<dbReference type="PANTHER" id="PTHR44688">
    <property type="entry name" value="DNA-BINDING TRANSCRIPTIONAL ACTIVATOR DEVR_DOSR"/>
    <property type="match status" value="1"/>
</dbReference>
<keyword evidence="1" id="KW-0805">Transcription regulation</keyword>
<evidence type="ECO:0000259" key="5">
    <source>
        <dbReference type="PROSITE" id="PS50043"/>
    </source>
</evidence>
<keyword evidence="7" id="KW-1185">Reference proteome</keyword>